<dbReference type="Gene3D" id="1.25.40.20">
    <property type="entry name" value="Ankyrin repeat-containing domain"/>
    <property type="match status" value="3"/>
</dbReference>
<dbReference type="AlphaFoldDB" id="A0A9K3GHK0"/>
<dbReference type="EMBL" id="BDIP01000865">
    <property type="protein sequence ID" value="GIQ82932.1"/>
    <property type="molecule type" value="Genomic_DNA"/>
</dbReference>
<organism evidence="3 4">
    <name type="scientific">Kipferlia bialata</name>
    <dbReference type="NCBI Taxonomy" id="797122"/>
    <lineage>
        <taxon>Eukaryota</taxon>
        <taxon>Metamonada</taxon>
        <taxon>Carpediemonas-like organisms</taxon>
        <taxon>Kipferlia</taxon>
    </lineage>
</organism>
<protein>
    <recommendedName>
        <fullName evidence="5">Ankyrin repeat-containing domain-containing protein</fullName>
    </recommendedName>
</protein>
<keyword evidence="1" id="KW-0677">Repeat</keyword>
<dbReference type="InterPro" id="IPR036770">
    <property type="entry name" value="Ankyrin_rpt-contain_sf"/>
</dbReference>
<sequence>MEAKPITIRVRTEKGQTRVVVPSDATMKVFCKEGHASVVSLLLRREAIRKNQKGNSALMGAAQQGHAECVQMLVPLEMGLRNQMGQTALHHAALGGSVQCARLLMSEAGAQDRMGRCALHFACLSGSWQVARECVGIEHGLLTKAGLSSLHILMRRPTPDIPDDVFRSVFDLHSHTDNEGRTALMMAAANPGLASTPPHSPTADQLRMLCDHEAGKQDSRGMCALHHAAISGGVLVAGFVVIRELELIDKDGHDALYHSARNHNPGVMRVLIAKGRALLPQVVLRDSINRAQKHARGECADLLMEAL</sequence>
<evidence type="ECO:0000256" key="1">
    <source>
        <dbReference type="ARBA" id="ARBA00022737"/>
    </source>
</evidence>
<gene>
    <name evidence="3" type="ORF">KIPB_004163</name>
</gene>
<evidence type="ECO:0000313" key="3">
    <source>
        <dbReference type="EMBL" id="GIQ82932.1"/>
    </source>
</evidence>
<keyword evidence="2" id="KW-0040">ANK repeat</keyword>
<dbReference type="Proteomes" id="UP000265618">
    <property type="component" value="Unassembled WGS sequence"/>
</dbReference>
<dbReference type="SUPFAM" id="SSF48403">
    <property type="entry name" value="Ankyrin repeat"/>
    <property type="match status" value="1"/>
</dbReference>
<evidence type="ECO:0000313" key="4">
    <source>
        <dbReference type="Proteomes" id="UP000265618"/>
    </source>
</evidence>
<evidence type="ECO:0008006" key="5">
    <source>
        <dbReference type="Google" id="ProtNLM"/>
    </source>
</evidence>
<accession>A0A9K3GHK0</accession>
<proteinExistence type="predicted"/>
<dbReference type="InterPro" id="IPR002110">
    <property type="entry name" value="Ankyrin_rpt"/>
</dbReference>
<dbReference type="Pfam" id="PF12796">
    <property type="entry name" value="Ank_2"/>
    <property type="match status" value="1"/>
</dbReference>
<dbReference type="PANTHER" id="PTHR24173:SF74">
    <property type="entry name" value="ANKYRIN REPEAT DOMAIN-CONTAINING PROTEIN 16"/>
    <property type="match status" value="1"/>
</dbReference>
<reference evidence="3 4" key="1">
    <citation type="journal article" date="2018" name="PLoS ONE">
        <title>The draft genome of Kipferlia bialata reveals reductive genome evolution in fornicate parasites.</title>
        <authorList>
            <person name="Tanifuji G."/>
            <person name="Takabayashi S."/>
            <person name="Kume K."/>
            <person name="Takagi M."/>
            <person name="Nakayama T."/>
            <person name="Kamikawa R."/>
            <person name="Inagaki Y."/>
            <person name="Hashimoto T."/>
        </authorList>
    </citation>
    <scope>NUCLEOTIDE SEQUENCE [LARGE SCALE GENOMIC DNA]</scope>
    <source>
        <strain evidence="3">NY0173</strain>
    </source>
</reference>
<evidence type="ECO:0000256" key="2">
    <source>
        <dbReference type="ARBA" id="ARBA00023043"/>
    </source>
</evidence>
<name>A0A9K3GHK0_9EUKA</name>
<comment type="caution">
    <text evidence="3">The sequence shown here is derived from an EMBL/GenBank/DDBJ whole genome shotgun (WGS) entry which is preliminary data.</text>
</comment>
<keyword evidence="4" id="KW-1185">Reference proteome</keyword>
<dbReference type="PANTHER" id="PTHR24173">
    <property type="entry name" value="ANKYRIN REPEAT CONTAINING"/>
    <property type="match status" value="1"/>
</dbReference>
<dbReference type="SMART" id="SM00248">
    <property type="entry name" value="ANK"/>
    <property type="match status" value="4"/>
</dbReference>
<dbReference type="OrthoDB" id="194358at2759"/>